<organism evidence="2 3">
    <name type="scientific">Austropuccinia psidii MF-1</name>
    <dbReference type="NCBI Taxonomy" id="1389203"/>
    <lineage>
        <taxon>Eukaryota</taxon>
        <taxon>Fungi</taxon>
        <taxon>Dikarya</taxon>
        <taxon>Basidiomycota</taxon>
        <taxon>Pucciniomycotina</taxon>
        <taxon>Pucciniomycetes</taxon>
        <taxon>Pucciniales</taxon>
        <taxon>Sphaerophragmiaceae</taxon>
        <taxon>Austropuccinia</taxon>
    </lineage>
</organism>
<sequence>MFGHNVWTPAPHSQHLQPLSTTWVFKRSTDENREFTIFKSRLCVFGFNQKEGIDYDEVFGATGRLTSLKFLLSLCSIHDLKSHPMEIKCAFPNGKPSE</sequence>
<keyword evidence="3" id="KW-1185">Reference proteome</keyword>
<feature type="domain" description="Reverse transcriptase Ty1/copia-type" evidence="1">
    <location>
        <begin position="5"/>
        <end position="95"/>
    </location>
</feature>
<comment type="caution">
    <text evidence="2">The sequence shown here is derived from an EMBL/GenBank/DDBJ whole genome shotgun (WGS) entry which is preliminary data.</text>
</comment>
<reference evidence="2" key="1">
    <citation type="submission" date="2021-03" db="EMBL/GenBank/DDBJ databases">
        <title>Draft genome sequence of rust myrtle Austropuccinia psidii MF-1, a brazilian biotype.</title>
        <authorList>
            <person name="Quecine M.C."/>
            <person name="Pachon D.M.R."/>
            <person name="Bonatelli M.L."/>
            <person name="Correr F.H."/>
            <person name="Franceschini L.M."/>
            <person name="Leite T.F."/>
            <person name="Margarido G.R.A."/>
            <person name="Almeida C.A."/>
            <person name="Ferrarezi J.A."/>
            <person name="Labate C.A."/>
        </authorList>
    </citation>
    <scope>NUCLEOTIDE SEQUENCE</scope>
    <source>
        <strain evidence="2">MF-1</strain>
    </source>
</reference>
<dbReference type="Proteomes" id="UP000765509">
    <property type="component" value="Unassembled WGS sequence"/>
</dbReference>
<evidence type="ECO:0000313" key="3">
    <source>
        <dbReference type="Proteomes" id="UP000765509"/>
    </source>
</evidence>
<dbReference type="Pfam" id="PF07727">
    <property type="entry name" value="RVT_2"/>
    <property type="match status" value="1"/>
</dbReference>
<proteinExistence type="predicted"/>
<evidence type="ECO:0000259" key="1">
    <source>
        <dbReference type="Pfam" id="PF07727"/>
    </source>
</evidence>
<evidence type="ECO:0000313" key="2">
    <source>
        <dbReference type="EMBL" id="MBW0461450.1"/>
    </source>
</evidence>
<protein>
    <recommendedName>
        <fullName evidence="1">Reverse transcriptase Ty1/copia-type domain-containing protein</fullName>
    </recommendedName>
</protein>
<dbReference type="OrthoDB" id="8048545at2759"/>
<dbReference type="EMBL" id="AVOT02000161">
    <property type="protein sequence ID" value="MBW0461450.1"/>
    <property type="molecule type" value="Genomic_DNA"/>
</dbReference>
<gene>
    <name evidence="2" type="ORF">O181_001165</name>
</gene>
<accession>A0A9Q3BA54</accession>
<dbReference type="AlphaFoldDB" id="A0A9Q3BA54"/>
<dbReference type="InterPro" id="IPR013103">
    <property type="entry name" value="RVT_2"/>
</dbReference>
<name>A0A9Q3BA54_9BASI</name>